<sequence>MMDATLVSMDANLDSMDATLGSIDAIHDAHAFMDGNMVFKASGVVASSIGDSCTS</sequence>
<keyword evidence="2" id="KW-1185">Reference proteome</keyword>
<accession>F6H9Q6</accession>
<evidence type="ECO:0000313" key="2">
    <source>
        <dbReference type="Proteomes" id="UP000009183"/>
    </source>
</evidence>
<dbReference type="EMBL" id="FN595502">
    <property type="protein sequence ID" value="CCB48925.1"/>
    <property type="molecule type" value="Genomic_DNA"/>
</dbReference>
<dbReference type="InParanoid" id="F6H9Q6"/>
<reference evidence="2" key="1">
    <citation type="journal article" date="2007" name="Nature">
        <title>The grapevine genome sequence suggests ancestral hexaploidization in major angiosperm phyla.</title>
        <authorList>
            <consortium name="The French-Italian Public Consortium for Grapevine Genome Characterization."/>
            <person name="Jaillon O."/>
            <person name="Aury J.-M."/>
            <person name="Noel B."/>
            <person name="Policriti A."/>
            <person name="Clepet C."/>
            <person name="Casagrande A."/>
            <person name="Choisne N."/>
            <person name="Aubourg S."/>
            <person name="Vitulo N."/>
            <person name="Jubin C."/>
            <person name="Vezzi A."/>
            <person name="Legeai F."/>
            <person name="Hugueney P."/>
            <person name="Dasilva C."/>
            <person name="Horner D."/>
            <person name="Mica E."/>
            <person name="Jublot D."/>
            <person name="Poulain J."/>
            <person name="Bruyere C."/>
            <person name="Billault A."/>
            <person name="Segurens B."/>
            <person name="Gouyvenoux M."/>
            <person name="Ugarte E."/>
            <person name="Cattonaro F."/>
            <person name="Anthouard V."/>
            <person name="Vico V."/>
            <person name="Del Fabbro C."/>
            <person name="Alaux M."/>
            <person name="Di Gaspero G."/>
            <person name="Dumas V."/>
            <person name="Felice N."/>
            <person name="Paillard S."/>
            <person name="Juman I."/>
            <person name="Moroldo M."/>
            <person name="Scalabrin S."/>
            <person name="Canaguier A."/>
            <person name="Le Clainche I."/>
            <person name="Malacrida G."/>
            <person name="Durand E."/>
            <person name="Pesole G."/>
            <person name="Laucou V."/>
            <person name="Chatelet P."/>
            <person name="Merdinoglu D."/>
            <person name="Delledonne M."/>
            <person name="Pezzotti M."/>
            <person name="Lecharny A."/>
            <person name="Scarpelli C."/>
            <person name="Artiguenave F."/>
            <person name="Pe M.E."/>
            <person name="Valle G."/>
            <person name="Morgante M."/>
            <person name="Caboche M."/>
            <person name="Adam-Blondon A.-F."/>
            <person name="Weissenbach J."/>
            <person name="Quetier F."/>
            <person name="Wincker P."/>
        </authorList>
    </citation>
    <scope>NUCLEOTIDE SEQUENCE [LARGE SCALE GENOMIC DNA]</scope>
    <source>
        <strain evidence="2">cv. Pinot noir / PN40024</strain>
    </source>
</reference>
<dbReference type="Proteomes" id="UP000009183">
    <property type="component" value="Chromosome 11"/>
</dbReference>
<proteinExistence type="predicted"/>
<dbReference type="PaxDb" id="29760-VIT_11s0065g00490.t01"/>
<name>F6H9Q6_VITVI</name>
<gene>
    <name evidence="1" type="ordered locus">VIT_11s0065g00490</name>
</gene>
<organism evidence="1 2">
    <name type="scientific">Vitis vinifera</name>
    <name type="common">Grape</name>
    <dbReference type="NCBI Taxonomy" id="29760"/>
    <lineage>
        <taxon>Eukaryota</taxon>
        <taxon>Viridiplantae</taxon>
        <taxon>Streptophyta</taxon>
        <taxon>Embryophyta</taxon>
        <taxon>Tracheophyta</taxon>
        <taxon>Spermatophyta</taxon>
        <taxon>Magnoliopsida</taxon>
        <taxon>eudicotyledons</taxon>
        <taxon>Gunneridae</taxon>
        <taxon>Pentapetalae</taxon>
        <taxon>rosids</taxon>
        <taxon>Vitales</taxon>
        <taxon>Vitaceae</taxon>
        <taxon>Viteae</taxon>
        <taxon>Vitis</taxon>
    </lineage>
</organism>
<evidence type="ECO:0000313" key="1">
    <source>
        <dbReference type="EMBL" id="CCB48925.1"/>
    </source>
</evidence>
<dbReference type="AlphaFoldDB" id="F6H9Q6"/>
<dbReference type="HOGENOM" id="CLU_3036279_0_0_1"/>
<protein>
    <submittedName>
        <fullName evidence="1">Uncharacterized protein</fullName>
    </submittedName>
</protein>